<proteinExistence type="predicted"/>
<protein>
    <submittedName>
        <fullName evidence="2">Uncharacterized protein</fullName>
    </submittedName>
</protein>
<organism evidence="2 3">
    <name type="scientific">Corchorus capsularis</name>
    <name type="common">Jute</name>
    <dbReference type="NCBI Taxonomy" id="210143"/>
    <lineage>
        <taxon>Eukaryota</taxon>
        <taxon>Viridiplantae</taxon>
        <taxon>Streptophyta</taxon>
        <taxon>Embryophyta</taxon>
        <taxon>Tracheophyta</taxon>
        <taxon>Spermatophyta</taxon>
        <taxon>Magnoliopsida</taxon>
        <taxon>eudicotyledons</taxon>
        <taxon>Gunneridae</taxon>
        <taxon>Pentapetalae</taxon>
        <taxon>rosids</taxon>
        <taxon>malvids</taxon>
        <taxon>Malvales</taxon>
        <taxon>Malvaceae</taxon>
        <taxon>Grewioideae</taxon>
        <taxon>Apeibeae</taxon>
        <taxon>Corchorus</taxon>
    </lineage>
</organism>
<accession>A0A1R3JD89</accession>
<evidence type="ECO:0000313" key="3">
    <source>
        <dbReference type="Proteomes" id="UP000188268"/>
    </source>
</evidence>
<gene>
    <name evidence="2" type="ORF">CCACVL1_06754</name>
</gene>
<reference evidence="2 3" key="1">
    <citation type="submission" date="2013-09" db="EMBL/GenBank/DDBJ databases">
        <title>Corchorus capsularis genome sequencing.</title>
        <authorList>
            <person name="Alam M."/>
            <person name="Haque M.S."/>
            <person name="Islam M.S."/>
            <person name="Emdad E.M."/>
            <person name="Islam M.M."/>
            <person name="Ahmed B."/>
            <person name="Halim A."/>
            <person name="Hossen Q.M.M."/>
            <person name="Hossain M.Z."/>
            <person name="Ahmed R."/>
            <person name="Khan M.M."/>
            <person name="Islam R."/>
            <person name="Rashid M.M."/>
            <person name="Khan S.A."/>
            <person name="Rahman M.S."/>
            <person name="Alam M."/>
        </authorList>
    </citation>
    <scope>NUCLEOTIDE SEQUENCE [LARGE SCALE GENOMIC DNA]</scope>
    <source>
        <strain evidence="3">cv. CVL-1</strain>
        <tissue evidence="2">Whole seedling</tissue>
    </source>
</reference>
<dbReference type="Proteomes" id="UP000188268">
    <property type="component" value="Unassembled WGS sequence"/>
</dbReference>
<keyword evidence="3" id="KW-1185">Reference proteome</keyword>
<sequence>MAARDEKSLTLSQKGTSNEDRTLYQTRDSSKACQSLECSWIPKMNESSHCPSVISLTQSYHEINLRTKCSTLPLFASSIGIGRDRARS</sequence>
<feature type="region of interest" description="Disordered" evidence="1">
    <location>
        <begin position="1"/>
        <end position="23"/>
    </location>
</feature>
<dbReference type="EMBL" id="AWWV01008149">
    <property type="protein sequence ID" value="OMO92795.1"/>
    <property type="molecule type" value="Genomic_DNA"/>
</dbReference>
<evidence type="ECO:0000256" key="1">
    <source>
        <dbReference type="SAM" id="MobiDB-lite"/>
    </source>
</evidence>
<evidence type="ECO:0000313" key="2">
    <source>
        <dbReference type="EMBL" id="OMO92795.1"/>
    </source>
</evidence>
<dbReference type="AlphaFoldDB" id="A0A1R3JD89"/>
<name>A0A1R3JD89_COCAP</name>
<dbReference type="Gramene" id="OMO92795">
    <property type="protein sequence ID" value="OMO92795"/>
    <property type="gene ID" value="CCACVL1_06754"/>
</dbReference>
<comment type="caution">
    <text evidence="2">The sequence shown here is derived from an EMBL/GenBank/DDBJ whole genome shotgun (WGS) entry which is preliminary data.</text>
</comment>